<dbReference type="EMBL" id="BJYV01000015">
    <property type="protein sequence ID" value="GEO22525.1"/>
    <property type="molecule type" value="Genomic_DNA"/>
</dbReference>
<evidence type="ECO:0000256" key="4">
    <source>
        <dbReference type="ARBA" id="ARBA00022679"/>
    </source>
</evidence>
<dbReference type="GO" id="GO:0016763">
    <property type="term" value="F:pentosyltransferase activity"/>
    <property type="evidence" value="ECO:0007669"/>
    <property type="project" value="TreeGrafter"/>
</dbReference>
<keyword evidence="6 8" id="KW-1133">Transmembrane helix</keyword>
<feature type="transmembrane region" description="Helical" evidence="8">
    <location>
        <begin position="171"/>
        <end position="197"/>
    </location>
</feature>
<evidence type="ECO:0000256" key="7">
    <source>
        <dbReference type="ARBA" id="ARBA00023136"/>
    </source>
</evidence>
<dbReference type="GO" id="GO:0009103">
    <property type="term" value="P:lipopolysaccharide biosynthetic process"/>
    <property type="evidence" value="ECO:0007669"/>
    <property type="project" value="UniProtKB-ARBA"/>
</dbReference>
<organism evidence="10 11">
    <name type="scientific">Cyclobacterium qasimii</name>
    <dbReference type="NCBI Taxonomy" id="1350429"/>
    <lineage>
        <taxon>Bacteria</taxon>
        <taxon>Pseudomonadati</taxon>
        <taxon>Bacteroidota</taxon>
        <taxon>Cytophagia</taxon>
        <taxon>Cytophagales</taxon>
        <taxon>Cyclobacteriaceae</taxon>
        <taxon>Cyclobacterium</taxon>
    </lineage>
</organism>
<evidence type="ECO:0000256" key="6">
    <source>
        <dbReference type="ARBA" id="ARBA00022989"/>
    </source>
</evidence>
<keyword evidence="2" id="KW-1003">Cell membrane</keyword>
<comment type="subcellular location">
    <subcellularLocation>
        <location evidence="1">Cell membrane</location>
        <topology evidence="1">Multi-pass membrane protein</topology>
    </subcellularLocation>
</comment>
<evidence type="ECO:0000313" key="11">
    <source>
        <dbReference type="Proteomes" id="UP000321301"/>
    </source>
</evidence>
<reference evidence="10 11" key="1">
    <citation type="submission" date="2019-07" db="EMBL/GenBank/DDBJ databases">
        <title>Whole genome shotgun sequence of Cyclobacterium qasimii NBRC 106168.</title>
        <authorList>
            <person name="Hosoyama A."/>
            <person name="Uohara A."/>
            <person name="Ohji S."/>
            <person name="Ichikawa N."/>
        </authorList>
    </citation>
    <scope>NUCLEOTIDE SEQUENCE [LARGE SCALE GENOMIC DNA]</scope>
    <source>
        <strain evidence="10 11">NBRC 106168</strain>
    </source>
</reference>
<dbReference type="PANTHER" id="PTHR33908">
    <property type="entry name" value="MANNOSYLTRANSFERASE YKCB-RELATED"/>
    <property type="match status" value="1"/>
</dbReference>
<dbReference type="AlphaFoldDB" id="A0A512CE91"/>
<feature type="transmembrane region" description="Helical" evidence="8">
    <location>
        <begin position="139"/>
        <end position="159"/>
    </location>
</feature>
<evidence type="ECO:0000256" key="1">
    <source>
        <dbReference type="ARBA" id="ARBA00004651"/>
    </source>
</evidence>
<feature type="transmembrane region" description="Helical" evidence="8">
    <location>
        <begin position="259"/>
        <end position="283"/>
    </location>
</feature>
<dbReference type="InterPro" id="IPR050297">
    <property type="entry name" value="LipidA_mod_glycosyltrf_83"/>
</dbReference>
<dbReference type="Pfam" id="PF13231">
    <property type="entry name" value="PMT_2"/>
    <property type="match status" value="1"/>
</dbReference>
<evidence type="ECO:0000256" key="5">
    <source>
        <dbReference type="ARBA" id="ARBA00022692"/>
    </source>
</evidence>
<evidence type="ECO:0000313" key="10">
    <source>
        <dbReference type="EMBL" id="GEO22525.1"/>
    </source>
</evidence>
<keyword evidence="4 10" id="KW-0808">Transferase</keyword>
<feature type="transmembrane region" description="Helical" evidence="8">
    <location>
        <begin position="209"/>
        <end position="229"/>
    </location>
</feature>
<evidence type="ECO:0000256" key="2">
    <source>
        <dbReference type="ARBA" id="ARBA00022475"/>
    </source>
</evidence>
<feature type="transmembrane region" description="Helical" evidence="8">
    <location>
        <begin position="349"/>
        <end position="365"/>
    </location>
</feature>
<sequence>MNVYEKKWFPFVFIGMGLFLHLLAIGDYSIYILDEAKNAAAAMEMRQNKEWILPTFNGMPRYDKPPLHYYFFMLGYELFGVNALGARFFPALAGWVCFTMVYLYTSSMYGKRAGFFAGLALLASIHWVVQFHLAVPDPFLILFIFLSIIFYERFVSSSFKSKVCLRTSGLFLGLATLSKGPIALILVGFSVLVFMAIDRKPFWSHFKAILDFKAIALFMTIVLPWYVLIGLKTEGLWLREFVFHHNINRFSSAMEGHGGGFYLTFLFVLIGFFPASLVVYVALKRALLYRNLPTLIKLGSIFSIITLLFFMVSGTKLPNYTAPVYPFLAIIVGWYFANGQVQRFKQPAYYSSLFIILLPLGLFIVSRNIEIKEIESLSFWFLIPALLGLAALRIAYGNKWELAWTVGNLGFVAFSIILLIQVFPAIDHKNPVLKAKSIWKDQPRIFHFESFNPAFVFNTNKRIPSVPNNFIHLKRGDLILTNQKSLVNNEELKLKTSLVFEGDDLFENTVTVILRVE</sequence>
<evidence type="ECO:0000256" key="3">
    <source>
        <dbReference type="ARBA" id="ARBA00022676"/>
    </source>
</evidence>
<accession>A0A512CE91</accession>
<protein>
    <submittedName>
        <fullName evidence="10">Dolichyl-phosphate-mannose--protein mannosyltransferase</fullName>
    </submittedName>
</protein>
<evidence type="ECO:0000259" key="9">
    <source>
        <dbReference type="Pfam" id="PF13231"/>
    </source>
</evidence>
<feature type="transmembrane region" description="Helical" evidence="8">
    <location>
        <begin position="115"/>
        <end position="133"/>
    </location>
</feature>
<keyword evidence="7 8" id="KW-0472">Membrane</keyword>
<comment type="caution">
    <text evidence="10">The sequence shown here is derived from an EMBL/GenBank/DDBJ whole genome shotgun (WGS) entry which is preliminary data.</text>
</comment>
<keyword evidence="11" id="KW-1185">Reference proteome</keyword>
<feature type="transmembrane region" description="Helical" evidence="8">
    <location>
        <begin position="295"/>
        <end position="313"/>
    </location>
</feature>
<feature type="transmembrane region" description="Helical" evidence="8">
    <location>
        <begin position="79"/>
        <end position="103"/>
    </location>
</feature>
<feature type="transmembrane region" description="Helical" evidence="8">
    <location>
        <begin position="402"/>
        <end position="426"/>
    </location>
</feature>
<feature type="transmembrane region" description="Helical" evidence="8">
    <location>
        <begin position="377"/>
        <end position="396"/>
    </location>
</feature>
<gene>
    <name evidence="10" type="ORF">CQA01_30590</name>
</gene>
<dbReference type="GO" id="GO:0010041">
    <property type="term" value="P:response to iron(III) ion"/>
    <property type="evidence" value="ECO:0007669"/>
    <property type="project" value="TreeGrafter"/>
</dbReference>
<dbReference type="InterPro" id="IPR038731">
    <property type="entry name" value="RgtA/B/C-like"/>
</dbReference>
<evidence type="ECO:0000256" key="8">
    <source>
        <dbReference type="SAM" id="Phobius"/>
    </source>
</evidence>
<keyword evidence="5 8" id="KW-0812">Transmembrane</keyword>
<feature type="transmembrane region" description="Helical" evidence="8">
    <location>
        <begin position="320"/>
        <end position="337"/>
    </location>
</feature>
<dbReference type="RefSeq" id="WP_020892158.1">
    <property type="nucleotide sequence ID" value="NZ_BJYV01000015.1"/>
</dbReference>
<dbReference type="Proteomes" id="UP000321301">
    <property type="component" value="Unassembled WGS sequence"/>
</dbReference>
<dbReference type="GO" id="GO:0005886">
    <property type="term" value="C:plasma membrane"/>
    <property type="evidence" value="ECO:0007669"/>
    <property type="project" value="UniProtKB-SubCell"/>
</dbReference>
<name>A0A512CE91_9BACT</name>
<feature type="transmembrane region" description="Helical" evidence="8">
    <location>
        <begin position="12"/>
        <end position="33"/>
    </location>
</feature>
<proteinExistence type="predicted"/>
<feature type="domain" description="Glycosyltransferase RgtA/B/C/D-like" evidence="9">
    <location>
        <begin position="63"/>
        <end position="225"/>
    </location>
</feature>
<keyword evidence="3 10" id="KW-0328">Glycosyltransferase</keyword>
<dbReference type="PANTHER" id="PTHR33908:SF3">
    <property type="entry name" value="UNDECAPRENYL PHOSPHATE-ALPHA-4-AMINO-4-DEOXY-L-ARABINOSE ARABINOSYL TRANSFERASE"/>
    <property type="match status" value="1"/>
</dbReference>